<dbReference type="CDD" id="cd02042">
    <property type="entry name" value="ParAB_family"/>
    <property type="match status" value="1"/>
</dbReference>
<gene>
    <name evidence="1" type="ORF">G5C51_04565</name>
</gene>
<keyword evidence="2" id="KW-1185">Reference proteome</keyword>
<evidence type="ECO:0000313" key="1">
    <source>
        <dbReference type="EMBL" id="NGN63181.1"/>
    </source>
</evidence>
<evidence type="ECO:0000313" key="2">
    <source>
        <dbReference type="Proteomes" id="UP000481583"/>
    </source>
</evidence>
<sequence length="241" mass="27028">MSGKGGVGKSLLAFNLAAVCADVRGYQPNGKPYVALASADPQGTSLWRANRIADCPFDQLDISEEAGNLHQLKKLSYAHIFVDTPGWTPPTPEQFEKNNDPFQRVMYGPLLRELLEVSDDVIVPMFPEKDCYEPTWQTIKWAVEPAKVPYQVVINNWNPMESKSYVTGTRMWCDNHQFPTANTVIRRYRVHTNANNVVTRYEPSGGAAKAREDFYRLALEHGLKGADDRLKQLIEAEGAAV</sequence>
<reference evidence="1 2" key="1">
    <citation type="submission" date="2020-02" db="EMBL/GenBank/DDBJ databases">
        <title>Whole-genome analyses of novel actinobacteria.</title>
        <authorList>
            <person name="Sahin N."/>
        </authorList>
    </citation>
    <scope>NUCLEOTIDE SEQUENCE [LARGE SCALE GENOMIC DNA]</scope>
    <source>
        <strain evidence="1 2">A7024</strain>
    </source>
</reference>
<dbReference type="SUPFAM" id="SSF52540">
    <property type="entry name" value="P-loop containing nucleoside triphosphate hydrolases"/>
    <property type="match status" value="1"/>
</dbReference>
<protein>
    <submittedName>
        <fullName evidence="1">ParA family protein</fullName>
    </submittedName>
</protein>
<comment type="caution">
    <text evidence="1">The sequence shown here is derived from an EMBL/GenBank/DDBJ whole genome shotgun (WGS) entry which is preliminary data.</text>
</comment>
<accession>A0A6G4TW04</accession>
<dbReference type="RefSeq" id="WP_165232033.1">
    <property type="nucleotide sequence ID" value="NZ_JAAKZV010000010.1"/>
</dbReference>
<name>A0A6G4TW04_9ACTN</name>
<dbReference type="AlphaFoldDB" id="A0A6G4TW04"/>
<organism evidence="1 2">
    <name type="scientific">Streptomyces coryli</name>
    <dbReference type="NCBI Taxonomy" id="1128680"/>
    <lineage>
        <taxon>Bacteria</taxon>
        <taxon>Bacillati</taxon>
        <taxon>Actinomycetota</taxon>
        <taxon>Actinomycetes</taxon>
        <taxon>Kitasatosporales</taxon>
        <taxon>Streptomycetaceae</taxon>
        <taxon>Streptomyces</taxon>
    </lineage>
</organism>
<proteinExistence type="predicted"/>
<dbReference type="EMBL" id="JAAKZV010000010">
    <property type="protein sequence ID" value="NGN63181.1"/>
    <property type="molecule type" value="Genomic_DNA"/>
</dbReference>
<dbReference type="Gene3D" id="3.40.50.300">
    <property type="entry name" value="P-loop containing nucleotide triphosphate hydrolases"/>
    <property type="match status" value="1"/>
</dbReference>
<dbReference type="InterPro" id="IPR027417">
    <property type="entry name" value="P-loop_NTPase"/>
</dbReference>
<dbReference type="Proteomes" id="UP000481583">
    <property type="component" value="Unassembled WGS sequence"/>
</dbReference>